<evidence type="ECO:0000256" key="1">
    <source>
        <dbReference type="ARBA" id="ARBA00001286"/>
    </source>
</evidence>
<gene>
    <name evidence="10" type="ORF">OL599_17260</name>
</gene>
<dbReference type="PROSITE" id="PS00374">
    <property type="entry name" value="MGMT"/>
    <property type="match status" value="1"/>
</dbReference>
<dbReference type="SUPFAM" id="SSF53155">
    <property type="entry name" value="Methylated DNA-protein cysteine methyltransferase domain"/>
    <property type="match status" value="1"/>
</dbReference>
<evidence type="ECO:0000256" key="5">
    <source>
        <dbReference type="ARBA" id="ARBA00022679"/>
    </source>
</evidence>
<dbReference type="InterPro" id="IPR001497">
    <property type="entry name" value="MethylDNA_cys_MeTrfase_AS"/>
</dbReference>
<evidence type="ECO:0000313" key="10">
    <source>
        <dbReference type="EMBL" id="MCW3476322.1"/>
    </source>
</evidence>
<comment type="catalytic activity">
    <reaction evidence="1">
        <text>a 4-O-methyl-thymidine in DNA + L-cysteinyl-[protein] = a thymidine in DNA + S-methyl-L-cysteinyl-[protein]</text>
        <dbReference type="Rhea" id="RHEA:53428"/>
        <dbReference type="Rhea" id="RHEA-COMP:10131"/>
        <dbReference type="Rhea" id="RHEA-COMP:10132"/>
        <dbReference type="Rhea" id="RHEA-COMP:13555"/>
        <dbReference type="Rhea" id="RHEA-COMP:13556"/>
        <dbReference type="ChEBI" id="CHEBI:29950"/>
        <dbReference type="ChEBI" id="CHEBI:82612"/>
        <dbReference type="ChEBI" id="CHEBI:137386"/>
        <dbReference type="ChEBI" id="CHEBI:137387"/>
        <dbReference type="EC" id="2.1.1.63"/>
    </reaction>
</comment>
<name>A0AA41YVU2_9PROT</name>
<dbReference type="EC" id="2.1.1.63" evidence="3"/>
<reference evidence="10" key="1">
    <citation type="submission" date="2022-09" db="EMBL/GenBank/DDBJ databases">
        <title>Rhodovastum sp. nov. RN2-1 isolated from soil in Seongnam, South Korea.</title>
        <authorList>
            <person name="Le N.T."/>
        </authorList>
    </citation>
    <scope>NUCLEOTIDE SEQUENCE</scope>
    <source>
        <strain evidence="10">RN2-1</strain>
    </source>
</reference>
<dbReference type="NCBIfam" id="TIGR00589">
    <property type="entry name" value="ogt"/>
    <property type="match status" value="1"/>
</dbReference>
<proteinExistence type="inferred from homology"/>
<evidence type="ECO:0000256" key="6">
    <source>
        <dbReference type="ARBA" id="ARBA00022763"/>
    </source>
</evidence>
<dbReference type="GO" id="GO:0006281">
    <property type="term" value="P:DNA repair"/>
    <property type="evidence" value="ECO:0007669"/>
    <property type="project" value="UniProtKB-KW"/>
</dbReference>
<dbReference type="InterPro" id="IPR014048">
    <property type="entry name" value="MethylDNA_cys_MeTrfase_DNA-bd"/>
</dbReference>
<feature type="domain" description="Methylated-DNA-[protein]-cysteine S-methyltransferase DNA binding" evidence="9">
    <location>
        <begin position="81"/>
        <end position="162"/>
    </location>
</feature>
<dbReference type="InterPro" id="IPR036388">
    <property type="entry name" value="WH-like_DNA-bd_sf"/>
</dbReference>
<dbReference type="PANTHER" id="PTHR10815:SF5">
    <property type="entry name" value="METHYLATED-DNA--PROTEIN-CYSTEINE METHYLTRANSFERASE"/>
    <property type="match status" value="1"/>
</dbReference>
<dbReference type="FunFam" id="1.10.10.10:FF:000214">
    <property type="entry name" value="Methylated-DNA--protein-cysteine methyltransferase"/>
    <property type="match status" value="1"/>
</dbReference>
<dbReference type="EMBL" id="JAPDNT010000018">
    <property type="protein sequence ID" value="MCW3476322.1"/>
    <property type="molecule type" value="Genomic_DNA"/>
</dbReference>
<dbReference type="GO" id="GO:0032259">
    <property type="term" value="P:methylation"/>
    <property type="evidence" value="ECO:0007669"/>
    <property type="project" value="UniProtKB-KW"/>
</dbReference>
<dbReference type="InterPro" id="IPR036631">
    <property type="entry name" value="MGMT_N_sf"/>
</dbReference>
<keyword evidence="4" id="KW-0489">Methyltransferase</keyword>
<evidence type="ECO:0000313" key="11">
    <source>
        <dbReference type="Proteomes" id="UP001165679"/>
    </source>
</evidence>
<keyword evidence="5" id="KW-0808">Transferase</keyword>
<evidence type="ECO:0000256" key="4">
    <source>
        <dbReference type="ARBA" id="ARBA00022603"/>
    </source>
</evidence>
<keyword evidence="7" id="KW-0234">DNA repair</keyword>
<dbReference type="SUPFAM" id="SSF46767">
    <property type="entry name" value="Methylated DNA-protein cysteine methyltransferase, C-terminal domain"/>
    <property type="match status" value="1"/>
</dbReference>
<dbReference type="CDD" id="cd06445">
    <property type="entry name" value="ATase"/>
    <property type="match status" value="1"/>
</dbReference>
<dbReference type="Gene3D" id="3.30.160.70">
    <property type="entry name" value="Methylated DNA-protein cysteine methyltransferase domain"/>
    <property type="match status" value="1"/>
</dbReference>
<comment type="similarity">
    <text evidence="2">Belongs to the MGMT family.</text>
</comment>
<comment type="catalytic activity">
    <reaction evidence="8">
        <text>a 6-O-methyl-2'-deoxyguanosine in DNA + L-cysteinyl-[protein] = S-methyl-L-cysteinyl-[protein] + a 2'-deoxyguanosine in DNA</text>
        <dbReference type="Rhea" id="RHEA:24000"/>
        <dbReference type="Rhea" id="RHEA-COMP:10131"/>
        <dbReference type="Rhea" id="RHEA-COMP:10132"/>
        <dbReference type="Rhea" id="RHEA-COMP:11367"/>
        <dbReference type="Rhea" id="RHEA-COMP:11368"/>
        <dbReference type="ChEBI" id="CHEBI:29950"/>
        <dbReference type="ChEBI" id="CHEBI:82612"/>
        <dbReference type="ChEBI" id="CHEBI:85445"/>
        <dbReference type="ChEBI" id="CHEBI:85448"/>
        <dbReference type="EC" id="2.1.1.63"/>
    </reaction>
</comment>
<protein>
    <recommendedName>
        <fullName evidence="3">methylated-DNA--[protein]-cysteine S-methyltransferase</fullName>
        <ecNumber evidence="3">2.1.1.63</ecNumber>
    </recommendedName>
</protein>
<evidence type="ECO:0000256" key="3">
    <source>
        <dbReference type="ARBA" id="ARBA00011918"/>
    </source>
</evidence>
<reference evidence="10" key="2">
    <citation type="submission" date="2022-10" db="EMBL/GenBank/DDBJ databases">
        <authorList>
            <person name="Trinh H.N."/>
        </authorList>
    </citation>
    <scope>NUCLEOTIDE SEQUENCE</scope>
    <source>
        <strain evidence="10">RN2-1</strain>
    </source>
</reference>
<dbReference type="Proteomes" id="UP001165679">
    <property type="component" value="Unassembled WGS sequence"/>
</dbReference>
<dbReference type="RefSeq" id="WP_264715101.1">
    <property type="nucleotide sequence ID" value="NZ_JAPDNT010000018.1"/>
</dbReference>
<dbReference type="AlphaFoldDB" id="A0AA41YVU2"/>
<sequence length="190" mass="20251">MFDTAIGACGIAWSPCGIVGVQLPERHATATRERLQRRYPDVPEASPPPKVQRAIDAIIALLRGESRDLSHVVLDMGGIPAFRQQLYSALRNIPAGSTITYGDLALRIGDGCTARDAGEAMGKNPFPIIVPCHRVVAANGKMGGFSARGGVATKLRMLNIEQALTGNTPTLFDSLPLGLSPKRRRAPAQT</sequence>
<keyword evidence="11" id="KW-1185">Reference proteome</keyword>
<organism evidence="10 11">
    <name type="scientific">Limobrevibacterium gyesilva</name>
    <dbReference type="NCBI Taxonomy" id="2991712"/>
    <lineage>
        <taxon>Bacteria</taxon>
        <taxon>Pseudomonadati</taxon>
        <taxon>Pseudomonadota</taxon>
        <taxon>Alphaproteobacteria</taxon>
        <taxon>Acetobacterales</taxon>
        <taxon>Acetobacteraceae</taxon>
        <taxon>Limobrevibacterium</taxon>
    </lineage>
</organism>
<comment type="caution">
    <text evidence="10">The sequence shown here is derived from an EMBL/GenBank/DDBJ whole genome shotgun (WGS) entry which is preliminary data.</text>
</comment>
<dbReference type="Pfam" id="PF01035">
    <property type="entry name" value="DNA_binding_1"/>
    <property type="match status" value="1"/>
</dbReference>
<dbReference type="GO" id="GO:0003908">
    <property type="term" value="F:methylated-DNA-[protein]-cysteine S-methyltransferase activity"/>
    <property type="evidence" value="ECO:0007669"/>
    <property type="project" value="UniProtKB-EC"/>
</dbReference>
<evidence type="ECO:0000256" key="8">
    <source>
        <dbReference type="ARBA" id="ARBA00049348"/>
    </source>
</evidence>
<evidence type="ECO:0000256" key="2">
    <source>
        <dbReference type="ARBA" id="ARBA00008711"/>
    </source>
</evidence>
<evidence type="ECO:0000259" key="9">
    <source>
        <dbReference type="Pfam" id="PF01035"/>
    </source>
</evidence>
<dbReference type="InterPro" id="IPR036217">
    <property type="entry name" value="MethylDNA_cys_MeTrfase_DNAb"/>
</dbReference>
<dbReference type="Gene3D" id="1.10.10.10">
    <property type="entry name" value="Winged helix-like DNA-binding domain superfamily/Winged helix DNA-binding domain"/>
    <property type="match status" value="1"/>
</dbReference>
<accession>A0AA41YVU2</accession>
<keyword evidence="6" id="KW-0227">DNA damage</keyword>
<evidence type="ECO:0000256" key="7">
    <source>
        <dbReference type="ARBA" id="ARBA00023204"/>
    </source>
</evidence>
<dbReference type="PANTHER" id="PTHR10815">
    <property type="entry name" value="METHYLATED-DNA--PROTEIN-CYSTEINE METHYLTRANSFERASE"/>
    <property type="match status" value="1"/>
</dbReference>